<dbReference type="RefSeq" id="XP_044659376.1">
    <property type="nucleotide sequence ID" value="XM_044803441.1"/>
</dbReference>
<dbReference type="InterPro" id="IPR010730">
    <property type="entry name" value="HET"/>
</dbReference>
<evidence type="ECO:0000313" key="3">
    <source>
        <dbReference type="Proteomes" id="UP000825890"/>
    </source>
</evidence>
<organism evidence="2 3">
    <name type="scientific">Cercospora kikuchii</name>
    <dbReference type="NCBI Taxonomy" id="84275"/>
    <lineage>
        <taxon>Eukaryota</taxon>
        <taxon>Fungi</taxon>
        <taxon>Dikarya</taxon>
        <taxon>Ascomycota</taxon>
        <taxon>Pezizomycotina</taxon>
        <taxon>Dothideomycetes</taxon>
        <taxon>Dothideomycetidae</taxon>
        <taxon>Mycosphaerellales</taxon>
        <taxon>Mycosphaerellaceae</taxon>
        <taxon>Cercospora</taxon>
    </lineage>
</organism>
<dbReference type="GeneID" id="68293649"/>
<dbReference type="InterPro" id="IPR052895">
    <property type="entry name" value="HetReg/Transcr_Mod"/>
</dbReference>
<feature type="domain" description="Heterokaryon incompatibility" evidence="1">
    <location>
        <begin position="46"/>
        <end position="176"/>
    </location>
</feature>
<dbReference type="EMBL" id="BOLY01000005">
    <property type="protein sequence ID" value="GIZ44889.1"/>
    <property type="molecule type" value="Genomic_DNA"/>
</dbReference>
<keyword evidence="3" id="KW-1185">Reference proteome</keyword>
<reference evidence="2 3" key="1">
    <citation type="submission" date="2021-01" db="EMBL/GenBank/DDBJ databases">
        <title>Cercospora kikuchii MAFF 305040 whole genome shotgun sequence.</title>
        <authorList>
            <person name="Kashiwa T."/>
            <person name="Suzuki T."/>
        </authorList>
    </citation>
    <scope>NUCLEOTIDE SEQUENCE [LARGE SCALE GENOMIC DNA]</scope>
    <source>
        <strain evidence="2 3">MAFF 305040</strain>
    </source>
</reference>
<dbReference type="PANTHER" id="PTHR24148:SF64">
    <property type="entry name" value="HETEROKARYON INCOMPATIBILITY DOMAIN-CONTAINING PROTEIN"/>
    <property type="match status" value="1"/>
</dbReference>
<sequence length="663" mass="76187">MAFTYDSVHLPQPRNQIRLLHIQIASDDLEIQARLEVHSLNHCPPFRAISYTWGDQKPAISISINGRSCQVRMNCWYALWQMRHHKHPGPLWVDSICIDQSNFDEKSAQVSLMGRIYSKAESTACCLGPGRNLANVERLLRPPSDNDTSSTLAAEKHLLRELQHRPYFRRTWIKQEIILSKEIHLFCGMDSLDWNTYVKVLDSFVSHDVKFLAQTQEQHPKSRDLANNVHRTLVDGRRARHVSIQSPQYVSSSSREGSALKPWAELWELLKQYGGSECQDARDKVYALLPLLPEQSLMKLDLAIDYTLPILPLGLNVIEGYLKECLTATQIHSAPPTVPDTFWDSMTKMIEYWLHPELSDAAVFDYISRWKAIDERNMVPAVQSDHLAMSAHNPRFIRMEVWQRFQVVGHTSDLYQEALWDDDHQLVGDESLLPEYSDFIPTYLSDAMTIEQIQRFFERTAEFDNWDPELNSSAPYSQEFLFSALPPDLRIKVLIARKDMGGQRFLVSANTAIGDELLLCPSMSQRHGGFLCPIVRSAEMSNQLLPSIANKIRRSYLSGWAVQLCYDGTLRRSPEMLLDGFESMHGRAERRYISLRRTLHFYMNHQDLLLDAILRQDAASYLAHPRTHPEEPSFLEDVVHDRIVSSDASKALTKKKTRKVGFA</sequence>
<evidence type="ECO:0000313" key="2">
    <source>
        <dbReference type="EMBL" id="GIZ44889.1"/>
    </source>
</evidence>
<dbReference type="OrthoDB" id="5303367at2759"/>
<accession>A0A9P3CI87</accession>
<evidence type="ECO:0000259" key="1">
    <source>
        <dbReference type="Pfam" id="PF06985"/>
    </source>
</evidence>
<dbReference type="Proteomes" id="UP000825890">
    <property type="component" value="Unassembled WGS sequence"/>
</dbReference>
<dbReference type="PANTHER" id="PTHR24148">
    <property type="entry name" value="ANKYRIN REPEAT DOMAIN-CONTAINING PROTEIN 39 HOMOLOG-RELATED"/>
    <property type="match status" value="1"/>
</dbReference>
<gene>
    <name evidence="2" type="ORF">CKM354_000807400</name>
</gene>
<comment type="caution">
    <text evidence="2">The sequence shown here is derived from an EMBL/GenBank/DDBJ whole genome shotgun (WGS) entry which is preliminary data.</text>
</comment>
<protein>
    <recommendedName>
        <fullName evidence="1">Heterokaryon incompatibility domain-containing protein</fullName>
    </recommendedName>
</protein>
<dbReference type="AlphaFoldDB" id="A0A9P3CI87"/>
<proteinExistence type="predicted"/>
<name>A0A9P3CI87_9PEZI</name>
<dbReference type="Pfam" id="PF06985">
    <property type="entry name" value="HET"/>
    <property type="match status" value="1"/>
</dbReference>